<evidence type="ECO:0000256" key="1">
    <source>
        <dbReference type="SAM" id="MobiDB-lite"/>
    </source>
</evidence>
<accession>A0ABN8M080</accession>
<dbReference type="PROSITE" id="PS50003">
    <property type="entry name" value="PH_DOMAIN"/>
    <property type="match status" value="1"/>
</dbReference>
<feature type="compositionally biased region" description="Basic and acidic residues" evidence="1">
    <location>
        <begin position="618"/>
        <end position="630"/>
    </location>
</feature>
<dbReference type="InterPro" id="IPR011993">
    <property type="entry name" value="PH-like_dom_sf"/>
</dbReference>
<feature type="compositionally biased region" description="Polar residues" evidence="1">
    <location>
        <begin position="449"/>
        <end position="464"/>
    </location>
</feature>
<dbReference type="InterPro" id="IPR037746">
    <property type="entry name" value="Dok-7"/>
</dbReference>
<feature type="domain" description="PH" evidence="2">
    <location>
        <begin position="184"/>
        <end position="289"/>
    </location>
</feature>
<feature type="compositionally biased region" description="Pro residues" evidence="1">
    <location>
        <begin position="1"/>
        <end position="15"/>
    </location>
</feature>
<dbReference type="Proteomes" id="UP001159427">
    <property type="component" value="Unassembled WGS sequence"/>
</dbReference>
<evidence type="ECO:0000259" key="2">
    <source>
        <dbReference type="PROSITE" id="PS50003"/>
    </source>
</evidence>
<dbReference type="EMBL" id="CALNXI010000194">
    <property type="protein sequence ID" value="CAH3021752.1"/>
    <property type="molecule type" value="Genomic_DNA"/>
</dbReference>
<feature type="compositionally biased region" description="Polar residues" evidence="1">
    <location>
        <begin position="764"/>
        <end position="774"/>
    </location>
</feature>
<dbReference type="Gene3D" id="2.30.29.30">
    <property type="entry name" value="Pleckstrin-homology domain (PH domain)/Phosphotyrosine-binding domain (PTB)"/>
    <property type="match status" value="2"/>
</dbReference>
<feature type="region of interest" description="Disordered" evidence="1">
    <location>
        <begin position="392"/>
        <end position="504"/>
    </location>
</feature>
<evidence type="ECO:0000313" key="4">
    <source>
        <dbReference type="Proteomes" id="UP001159427"/>
    </source>
</evidence>
<feature type="region of interest" description="Disordered" evidence="1">
    <location>
        <begin position="518"/>
        <end position="682"/>
    </location>
</feature>
<evidence type="ECO:0000313" key="3">
    <source>
        <dbReference type="EMBL" id="CAH3021752.1"/>
    </source>
</evidence>
<name>A0ABN8M080_9CNID</name>
<proteinExistence type="predicted"/>
<feature type="compositionally biased region" description="Polar residues" evidence="1">
    <location>
        <begin position="631"/>
        <end position="643"/>
    </location>
</feature>
<dbReference type="InterPro" id="IPR001849">
    <property type="entry name" value="PH_domain"/>
</dbReference>
<feature type="compositionally biased region" description="Basic and acidic residues" evidence="1">
    <location>
        <begin position="532"/>
        <end position="549"/>
    </location>
</feature>
<feature type="compositionally biased region" description="Polar residues" evidence="1">
    <location>
        <begin position="518"/>
        <end position="529"/>
    </location>
</feature>
<dbReference type="SUPFAM" id="SSF50729">
    <property type="entry name" value="PH domain-like"/>
    <property type="match status" value="2"/>
</dbReference>
<sequence length="917" mass="102410">MSYPNAPPPYNPSAPPQGGGVGFEQYQQGSPYQQAPPPYSTNPYPPQAPYPQQQYYHQPYGHPQHVYTEQPKTVYVYDERQRRDNDAAECFLWGLCAACLFNSQELKIKFYLKTVESSSYWDTFLLHECLTVTHARNITDNTTIHEGMLEEPCARIPSNRQDHSTWLSVLLPAADERDYVDLSMDLIEGRVRYRKGKKWKTRWAVLRRVNPATEVLNLVLYPKEANAGARHKEKALLSLKGFSGLHVLNKMDKNFNVIVIITTDNVIPLSFETIDQRAEWLALLQGHYGKEKSFQGIVPHKQKIKSGEADLRFYSTFFSLTKKDSYRLIGHWKLTSLPKYGAVEGGFAFQAGPESATGDKPVIYFFATRSGKEIQALFDSVCRAGEAMLPQESYTETTQPSTSKGESQSQPNFLKRAWLRMSAKRRKGGRQRSQSVPSPTRGKNRAETGEQTSPPENGQTTMRRNVSVPAYFGATSSNEPGLNEVFEEEKPKSPPPGYENIAGVTPEGYHVMMPADNQVRQSRSSSGARSPTRRESEERGVRTSEKVDEGGEGEVEGYVVVDGRDEELLEKVRADSEAASQRRTSRGSENGRVKLSSSSASEKREENGVIAEEAEGEQQERKPSETEQHSNGDVQCQIVVTSTDDTEEKKSAEKESIVNDERDAPKEQEMKSDVHSNGSNASEKVVTSVDYVNGDIFEKKENYMKNSTSTSVSSRRGMKAPPKLNLPSMSTAGSAEHLYVNSPKIVDYVNVKGSKSGGLRSRSVTGSQAGNRSKLNPYAMYDGNDDSIYHSVESLMPSHPGYLNVFTDDPSRSHSFENIAGHSYANVAGAQPSYKNIGHFDRSYVNVMSRPPQGNLNYVRVAGVDSSHASSPLLITSTSPKSSDYTWIDERKTKLLLDTGKMHSERRQENLPRIMKK</sequence>
<keyword evidence="4" id="KW-1185">Reference proteome</keyword>
<organism evidence="3 4">
    <name type="scientific">Porites evermanni</name>
    <dbReference type="NCBI Taxonomy" id="104178"/>
    <lineage>
        <taxon>Eukaryota</taxon>
        <taxon>Metazoa</taxon>
        <taxon>Cnidaria</taxon>
        <taxon>Anthozoa</taxon>
        <taxon>Hexacorallia</taxon>
        <taxon>Scleractinia</taxon>
        <taxon>Fungiina</taxon>
        <taxon>Poritidae</taxon>
        <taxon>Porites</taxon>
    </lineage>
</organism>
<feature type="compositionally biased region" description="Basic and acidic residues" evidence="1">
    <location>
        <begin position="647"/>
        <end position="674"/>
    </location>
</feature>
<feature type="compositionally biased region" description="Pro residues" evidence="1">
    <location>
        <begin position="34"/>
        <end position="49"/>
    </location>
</feature>
<feature type="region of interest" description="Disordered" evidence="1">
    <location>
        <begin position="1"/>
        <end position="55"/>
    </location>
</feature>
<dbReference type="PANTHER" id="PTHR21636:SF2">
    <property type="entry name" value="PROTEIN DOK-7"/>
    <property type="match status" value="1"/>
</dbReference>
<feature type="region of interest" description="Disordered" evidence="1">
    <location>
        <begin position="756"/>
        <end position="777"/>
    </location>
</feature>
<reference evidence="3 4" key="1">
    <citation type="submission" date="2022-05" db="EMBL/GenBank/DDBJ databases">
        <authorList>
            <consortium name="Genoscope - CEA"/>
            <person name="William W."/>
        </authorList>
    </citation>
    <scope>NUCLEOTIDE SEQUENCE [LARGE SCALE GENOMIC DNA]</scope>
</reference>
<comment type="caution">
    <text evidence="3">The sequence shown here is derived from an EMBL/GenBank/DDBJ whole genome shotgun (WGS) entry which is preliminary data.</text>
</comment>
<dbReference type="SMART" id="SM01244">
    <property type="entry name" value="IRS"/>
    <property type="match status" value="1"/>
</dbReference>
<gene>
    <name evidence="3" type="ORF">PEVE_00012710</name>
</gene>
<feature type="compositionally biased region" description="Polar residues" evidence="1">
    <location>
        <begin position="392"/>
        <end position="412"/>
    </location>
</feature>
<dbReference type="SMART" id="SM00233">
    <property type="entry name" value="PH"/>
    <property type="match status" value="1"/>
</dbReference>
<protein>
    <recommendedName>
        <fullName evidence="2">PH domain-containing protein</fullName>
    </recommendedName>
</protein>
<dbReference type="PANTHER" id="PTHR21636">
    <property type="entry name" value="PROTEIN DOK-7"/>
    <property type="match status" value="1"/>
</dbReference>